<evidence type="ECO:0000256" key="4">
    <source>
        <dbReference type="ARBA" id="ARBA00022989"/>
    </source>
</evidence>
<evidence type="ECO:0000256" key="1">
    <source>
        <dbReference type="ARBA" id="ARBA00004370"/>
    </source>
</evidence>
<evidence type="ECO:0000313" key="7">
    <source>
        <dbReference type="Proteomes" id="UP000036681"/>
    </source>
</evidence>
<evidence type="ECO:0000256" key="3">
    <source>
        <dbReference type="ARBA" id="ARBA00022737"/>
    </source>
</evidence>
<name>A0A0M3HF68_ASCLU</name>
<reference evidence="8" key="1">
    <citation type="submission" date="2017-02" db="UniProtKB">
        <authorList>
            <consortium name="WormBaseParasite"/>
        </authorList>
    </citation>
    <scope>IDENTIFICATION</scope>
</reference>
<dbReference type="PANTHER" id="PTHR12546:SF33">
    <property type="entry name" value="SPERM VESICLE FUSION PROTEIN FER-1"/>
    <property type="match status" value="1"/>
</dbReference>
<dbReference type="InterPro" id="IPR000008">
    <property type="entry name" value="C2_dom"/>
</dbReference>
<dbReference type="InterPro" id="IPR037721">
    <property type="entry name" value="Ferlin"/>
</dbReference>
<feature type="domain" description="C2" evidence="6">
    <location>
        <begin position="128"/>
        <end position="197"/>
    </location>
</feature>
<proteinExistence type="predicted"/>
<keyword evidence="7" id="KW-1185">Reference proteome</keyword>
<dbReference type="AlphaFoldDB" id="A0A0M3HF68"/>
<organism evidence="7 8">
    <name type="scientific">Ascaris lumbricoides</name>
    <name type="common">Giant roundworm</name>
    <dbReference type="NCBI Taxonomy" id="6252"/>
    <lineage>
        <taxon>Eukaryota</taxon>
        <taxon>Metazoa</taxon>
        <taxon>Ecdysozoa</taxon>
        <taxon>Nematoda</taxon>
        <taxon>Chromadorea</taxon>
        <taxon>Rhabditida</taxon>
        <taxon>Spirurina</taxon>
        <taxon>Ascaridomorpha</taxon>
        <taxon>Ascaridoidea</taxon>
        <taxon>Ascarididae</taxon>
        <taxon>Ascaris</taxon>
    </lineage>
</organism>
<keyword evidence="5" id="KW-0472">Membrane</keyword>
<sequence>MKAIPNGGTMPYGMSTASLNTHLCANAECGLSTTAAFSGSVSTAVLLCGGAWSLCNNPPSVIVEVCSDEDSGDDKSLGRFITKPTVVAFHGDHRGSLAWFPLRQYGTSENIGIVAQQPLFFQHDDAKNVFVEVRIGDHVGRTDLIKSAAQNPNFARSLMTLDNVLLPAEFYTSPPLTLYLYQRRSFRDLLMGVCVVSNIAEYLRIIPKVRRDADGWRKFNTVLEQEETREANLKDCYEAILKEKENSKTRTRKLDLSKYLNPSSEKDDEMKKNDEKENVVEVDWWSKYYASIGDTDKSPGFAESGIAKLRVLDHPLEDESNYNGFSDFLDRFVFRNVSEVNHTKRRLPATLKARIYVREHHETNSAVRVYIIRAFDLVSRRKDGGCDAYVVAR</sequence>
<evidence type="ECO:0000313" key="8">
    <source>
        <dbReference type="WBParaSite" id="ALUE_0000016301-mRNA-1"/>
    </source>
</evidence>
<accession>A0A0M3HF68</accession>
<dbReference type="WBParaSite" id="ALUE_0000016301-mRNA-1">
    <property type="protein sequence ID" value="ALUE_0000016301-mRNA-1"/>
    <property type="gene ID" value="ALUE_0000016301"/>
</dbReference>
<dbReference type="PANTHER" id="PTHR12546">
    <property type="entry name" value="FER-1-LIKE"/>
    <property type="match status" value="1"/>
</dbReference>
<evidence type="ECO:0000259" key="6">
    <source>
        <dbReference type="Pfam" id="PF00168"/>
    </source>
</evidence>
<dbReference type="GO" id="GO:0061025">
    <property type="term" value="P:membrane fusion"/>
    <property type="evidence" value="ECO:0007669"/>
    <property type="project" value="TreeGrafter"/>
</dbReference>
<dbReference type="GO" id="GO:0016020">
    <property type="term" value="C:membrane"/>
    <property type="evidence" value="ECO:0007669"/>
    <property type="project" value="UniProtKB-SubCell"/>
</dbReference>
<evidence type="ECO:0000256" key="2">
    <source>
        <dbReference type="ARBA" id="ARBA00022692"/>
    </source>
</evidence>
<dbReference type="Pfam" id="PF00168">
    <property type="entry name" value="C2"/>
    <property type="match status" value="1"/>
</dbReference>
<comment type="subcellular location">
    <subcellularLocation>
        <location evidence="1">Membrane</location>
    </subcellularLocation>
</comment>
<keyword evidence="4" id="KW-1133">Transmembrane helix</keyword>
<dbReference type="Proteomes" id="UP000036681">
    <property type="component" value="Unplaced"/>
</dbReference>
<keyword evidence="3" id="KW-0677">Repeat</keyword>
<protein>
    <submittedName>
        <fullName evidence="8">C2 domain-containing protein</fullName>
    </submittedName>
</protein>
<evidence type="ECO:0000256" key="5">
    <source>
        <dbReference type="ARBA" id="ARBA00023136"/>
    </source>
</evidence>
<keyword evidence="2" id="KW-0812">Transmembrane</keyword>
<dbReference type="GO" id="GO:0007009">
    <property type="term" value="P:plasma membrane organization"/>
    <property type="evidence" value="ECO:0007669"/>
    <property type="project" value="TreeGrafter"/>
</dbReference>